<dbReference type="Proteomes" id="UP000198253">
    <property type="component" value="Chromosome I"/>
</dbReference>
<name>A0A1C4XNR7_MICEC</name>
<evidence type="ECO:0000313" key="13">
    <source>
        <dbReference type="EMBL" id="SCF10179.1"/>
    </source>
</evidence>
<evidence type="ECO:0000256" key="2">
    <source>
        <dbReference type="ARBA" id="ARBA00007663"/>
    </source>
</evidence>
<comment type="similarity">
    <text evidence="2">Belongs to the SUA5 family.</text>
</comment>
<dbReference type="AlphaFoldDB" id="A0A1C4XNR7"/>
<evidence type="ECO:0000256" key="10">
    <source>
        <dbReference type="ARBA" id="ARBA00029774"/>
    </source>
</evidence>
<evidence type="ECO:0000256" key="1">
    <source>
        <dbReference type="ARBA" id="ARBA00004496"/>
    </source>
</evidence>
<dbReference type="GO" id="GO:0005524">
    <property type="term" value="F:ATP binding"/>
    <property type="evidence" value="ECO:0007669"/>
    <property type="project" value="UniProtKB-KW"/>
</dbReference>
<dbReference type="InParanoid" id="A0A1C4XNR7"/>
<dbReference type="InterPro" id="IPR050156">
    <property type="entry name" value="TC-AMP_synthase_SUA5"/>
</dbReference>
<dbReference type="GO" id="GO:0000049">
    <property type="term" value="F:tRNA binding"/>
    <property type="evidence" value="ECO:0007669"/>
    <property type="project" value="TreeGrafter"/>
</dbReference>
<evidence type="ECO:0000259" key="12">
    <source>
        <dbReference type="PROSITE" id="PS51163"/>
    </source>
</evidence>
<dbReference type="GO" id="GO:0061710">
    <property type="term" value="F:L-threonylcarbamoyladenylate synthase"/>
    <property type="evidence" value="ECO:0007669"/>
    <property type="project" value="UniProtKB-EC"/>
</dbReference>
<dbReference type="InterPro" id="IPR017945">
    <property type="entry name" value="DHBP_synth_RibB-like_a/b_dom"/>
</dbReference>
<sequence length="213" mass="22526">MLYDCRSLADRDRGIAAAIEAVKNGELVVLPTDTVYGIGADAFTPFAVKALLDAKGQGRAAPPVLIGSRHTLDGLVFTLPRAARDLVEAFWPGALTIVVEHSPSLQWDLGETNGAVAVRMPLHPVALEVLRETGPMAVSSANKTGQPAALTAEQARDQLGYAVRSYLEAGPCPDPVPSTIVDLTGEVPQLLREGAISLTELRDVVPDIESRVA</sequence>
<evidence type="ECO:0000256" key="7">
    <source>
        <dbReference type="ARBA" id="ARBA00022695"/>
    </source>
</evidence>
<dbReference type="Pfam" id="PF01300">
    <property type="entry name" value="Sua5_yciO_yrdC"/>
    <property type="match status" value="1"/>
</dbReference>
<organism evidence="13 14">
    <name type="scientific">Micromonospora echinospora</name>
    <name type="common">Micromonospora purpurea</name>
    <dbReference type="NCBI Taxonomy" id="1877"/>
    <lineage>
        <taxon>Bacteria</taxon>
        <taxon>Bacillati</taxon>
        <taxon>Actinomycetota</taxon>
        <taxon>Actinomycetes</taxon>
        <taxon>Micromonosporales</taxon>
        <taxon>Micromonosporaceae</taxon>
        <taxon>Micromonospora</taxon>
    </lineage>
</organism>
<keyword evidence="7" id="KW-0548">Nucleotidyltransferase</keyword>
<dbReference type="Gene3D" id="3.90.870.10">
    <property type="entry name" value="DHBP synthase"/>
    <property type="match status" value="1"/>
</dbReference>
<dbReference type="NCBIfam" id="TIGR00057">
    <property type="entry name" value="L-threonylcarbamoyladenylate synthase"/>
    <property type="match status" value="1"/>
</dbReference>
<evidence type="ECO:0000256" key="11">
    <source>
        <dbReference type="ARBA" id="ARBA00048366"/>
    </source>
</evidence>
<evidence type="ECO:0000256" key="5">
    <source>
        <dbReference type="ARBA" id="ARBA00022679"/>
    </source>
</evidence>
<dbReference type="RefSeq" id="WP_088985567.1">
    <property type="nucleotide sequence ID" value="NZ_JBFAII010000032.1"/>
</dbReference>
<dbReference type="EC" id="2.7.7.87" evidence="3"/>
<comment type="catalytic activity">
    <reaction evidence="11">
        <text>L-threonine + hydrogencarbonate + ATP = L-threonylcarbamoyladenylate + diphosphate + H2O</text>
        <dbReference type="Rhea" id="RHEA:36407"/>
        <dbReference type="ChEBI" id="CHEBI:15377"/>
        <dbReference type="ChEBI" id="CHEBI:17544"/>
        <dbReference type="ChEBI" id="CHEBI:30616"/>
        <dbReference type="ChEBI" id="CHEBI:33019"/>
        <dbReference type="ChEBI" id="CHEBI:57926"/>
        <dbReference type="ChEBI" id="CHEBI:73682"/>
        <dbReference type="EC" id="2.7.7.87"/>
    </reaction>
</comment>
<keyword evidence="14" id="KW-1185">Reference proteome</keyword>
<dbReference type="FunCoup" id="A0A1C4XNR7">
    <property type="interactions" value="167"/>
</dbReference>
<keyword evidence="8" id="KW-0547">Nucleotide-binding</keyword>
<dbReference type="GO" id="GO:0005737">
    <property type="term" value="C:cytoplasm"/>
    <property type="evidence" value="ECO:0007669"/>
    <property type="project" value="UniProtKB-SubCell"/>
</dbReference>
<dbReference type="InterPro" id="IPR006070">
    <property type="entry name" value="Sua5-like_dom"/>
</dbReference>
<accession>A0A1C4XNR7</accession>
<dbReference type="GO" id="GO:0003725">
    <property type="term" value="F:double-stranded RNA binding"/>
    <property type="evidence" value="ECO:0007669"/>
    <property type="project" value="InterPro"/>
</dbReference>
<dbReference type="PROSITE" id="PS51163">
    <property type="entry name" value="YRDC"/>
    <property type="match status" value="1"/>
</dbReference>
<evidence type="ECO:0000256" key="8">
    <source>
        <dbReference type="ARBA" id="ARBA00022741"/>
    </source>
</evidence>
<dbReference type="OrthoDB" id="9814580at2"/>
<evidence type="ECO:0000256" key="9">
    <source>
        <dbReference type="ARBA" id="ARBA00022840"/>
    </source>
</evidence>
<keyword evidence="9" id="KW-0067">ATP-binding</keyword>
<keyword evidence="4" id="KW-0963">Cytoplasm</keyword>
<dbReference type="PANTHER" id="PTHR17490:SF16">
    <property type="entry name" value="THREONYLCARBAMOYL-AMP SYNTHASE"/>
    <property type="match status" value="1"/>
</dbReference>
<evidence type="ECO:0000256" key="6">
    <source>
        <dbReference type="ARBA" id="ARBA00022694"/>
    </source>
</evidence>
<keyword evidence="5" id="KW-0808">Transferase</keyword>
<evidence type="ECO:0000313" key="14">
    <source>
        <dbReference type="Proteomes" id="UP000198253"/>
    </source>
</evidence>
<proteinExistence type="inferred from homology"/>
<dbReference type="EMBL" id="LT607413">
    <property type="protein sequence ID" value="SCF10179.1"/>
    <property type="molecule type" value="Genomic_DNA"/>
</dbReference>
<comment type="subcellular location">
    <subcellularLocation>
        <location evidence="1">Cytoplasm</location>
    </subcellularLocation>
</comment>
<dbReference type="GO" id="GO:0008033">
    <property type="term" value="P:tRNA processing"/>
    <property type="evidence" value="ECO:0007669"/>
    <property type="project" value="UniProtKB-KW"/>
</dbReference>
<protein>
    <recommendedName>
        <fullName evidence="10">L-threonylcarbamoyladenylate synthase</fullName>
        <ecNumber evidence="3">2.7.7.87</ecNumber>
    </recommendedName>
    <alternativeName>
        <fullName evidence="10">L-threonylcarbamoyladenylate synthase</fullName>
    </alternativeName>
</protein>
<gene>
    <name evidence="13" type="ORF">GA0070618_3223</name>
</gene>
<evidence type="ECO:0000256" key="4">
    <source>
        <dbReference type="ARBA" id="ARBA00022490"/>
    </source>
</evidence>
<feature type="domain" description="YrdC-like" evidence="12">
    <location>
        <begin position="12"/>
        <end position="196"/>
    </location>
</feature>
<reference evidence="14" key="1">
    <citation type="submission" date="2016-06" db="EMBL/GenBank/DDBJ databases">
        <authorList>
            <person name="Varghese N."/>
            <person name="Submissions Spin"/>
        </authorList>
    </citation>
    <scope>NUCLEOTIDE SEQUENCE [LARGE SCALE GENOMIC DNA]</scope>
    <source>
        <strain evidence="14">DSM 43816</strain>
    </source>
</reference>
<dbReference type="GO" id="GO:0006450">
    <property type="term" value="P:regulation of translational fidelity"/>
    <property type="evidence" value="ECO:0007669"/>
    <property type="project" value="TreeGrafter"/>
</dbReference>
<evidence type="ECO:0000256" key="3">
    <source>
        <dbReference type="ARBA" id="ARBA00012584"/>
    </source>
</evidence>
<dbReference type="PANTHER" id="PTHR17490">
    <property type="entry name" value="SUA5"/>
    <property type="match status" value="1"/>
</dbReference>
<dbReference type="SUPFAM" id="SSF55821">
    <property type="entry name" value="YrdC/RibB"/>
    <property type="match status" value="1"/>
</dbReference>
<keyword evidence="6" id="KW-0819">tRNA processing</keyword>